<sequence>MKLKDSEKIKKDLVAAGANLKDAEILSRAAGLSGQSAKAFITTHKLEEFEITEEAQVSLFEMTYKEEEAEAKRLCTKADVQAKYGSCNWAQLSSAIKQILVDLKFRGDYTGGTRRFLQKHVVANDAKGFLFELNKRSNWASLRVPNDRFKRRVSFFRANALIKP</sequence>
<keyword evidence="2" id="KW-0081">Bacteriolytic enzyme</keyword>
<proteinExistence type="predicted"/>
<evidence type="ECO:0000256" key="1">
    <source>
        <dbReference type="ARBA" id="ARBA00022529"/>
    </source>
</evidence>
<dbReference type="GO" id="GO:0042742">
    <property type="term" value="P:defense response to bacterium"/>
    <property type="evidence" value="ECO:0007669"/>
    <property type="project" value="UniProtKB-KW"/>
</dbReference>
<accession>A0A3B0VMW1</accession>
<dbReference type="GO" id="GO:0031640">
    <property type="term" value="P:killing of cells of another organism"/>
    <property type="evidence" value="ECO:0007669"/>
    <property type="project" value="UniProtKB-KW"/>
</dbReference>
<protein>
    <submittedName>
        <fullName evidence="3">Uncharacterized protein</fullName>
    </submittedName>
</protein>
<organism evidence="3">
    <name type="scientific">hydrothermal vent metagenome</name>
    <dbReference type="NCBI Taxonomy" id="652676"/>
    <lineage>
        <taxon>unclassified sequences</taxon>
        <taxon>metagenomes</taxon>
        <taxon>ecological metagenomes</taxon>
    </lineage>
</organism>
<keyword evidence="1" id="KW-0929">Antimicrobial</keyword>
<dbReference type="EMBL" id="UOFC01000033">
    <property type="protein sequence ID" value="VAW44958.1"/>
    <property type="molecule type" value="Genomic_DNA"/>
</dbReference>
<name>A0A3B0VMW1_9ZZZZ</name>
<dbReference type="Gene3D" id="1.10.530.40">
    <property type="match status" value="1"/>
</dbReference>
<reference evidence="3" key="1">
    <citation type="submission" date="2018-06" db="EMBL/GenBank/DDBJ databases">
        <authorList>
            <person name="Zhirakovskaya E."/>
        </authorList>
    </citation>
    <scope>NUCLEOTIDE SEQUENCE</scope>
</reference>
<dbReference type="GO" id="GO:0003796">
    <property type="term" value="F:lysozyme activity"/>
    <property type="evidence" value="ECO:0007669"/>
    <property type="project" value="InterPro"/>
</dbReference>
<evidence type="ECO:0000313" key="3">
    <source>
        <dbReference type="EMBL" id="VAW44958.1"/>
    </source>
</evidence>
<dbReference type="InterPro" id="IPR023347">
    <property type="entry name" value="Lysozyme_dom_sf"/>
</dbReference>
<evidence type="ECO:0000256" key="2">
    <source>
        <dbReference type="ARBA" id="ARBA00022638"/>
    </source>
</evidence>
<dbReference type="AlphaFoldDB" id="A0A3B0VMW1"/>
<gene>
    <name evidence="3" type="ORF">MNBD_GAMMA03-2169</name>
</gene>